<keyword evidence="3" id="KW-1185">Reference proteome</keyword>
<dbReference type="EMBL" id="VSRR010013093">
    <property type="protein sequence ID" value="MPC55351.1"/>
    <property type="molecule type" value="Genomic_DNA"/>
</dbReference>
<reference evidence="2 3" key="1">
    <citation type="submission" date="2019-05" db="EMBL/GenBank/DDBJ databases">
        <title>Another draft genome of Portunus trituberculatus and its Hox gene families provides insights of decapod evolution.</title>
        <authorList>
            <person name="Jeong J.-H."/>
            <person name="Song I."/>
            <person name="Kim S."/>
            <person name="Choi T."/>
            <person name="Kim D."/>
            <person name="Ryu S."/>
            <person name="Kim W."/>
        </authorList>
    </citation>
    <scope>NUCLEOTIDE SEQUENCE [LARGE SCALE GENOMIC DNA]</scope>
    <source>
        <tissue evidence="2">Muscle</tissue>
    </source>
</reference>
<evidence type="ECO:0000256" key="1">
    <source>
        <dbReference type="SAM" id="MobiDB-lite"/>
    </source>
</evidence>
<evidence type="ECO:0000313" key="3">
    <source>
        <dbReference type="Proteomes" id="UP000324222"/>
    </source>
</evidence>
<organism evidence="2 3">
    <name type="scientific">Portunus trituberculatus</name>
    <name type="common">Swimming crab</name>
    <name type="synonym">Neptunus trituberculatus</name>
    <dbReference type="NCBI Taxonomy" id="210409"/>
    <lineage>
        <taxon>Eukaryota</taxon>
        <taxon>Metazoa</taxon>
        <taxon>Ecdysozoa</taxon>
        <taxon>Arthropoda</taxon>
        <taxon>Crustacea</taxon>
        <taxon>Multicrustacea</taxon>
        <taxon>Malacostraca</taxon>
        <taxon>Eumalacostraca</taxon>
        <taxon>Eucarida</taxon>
        <taxon>Decapoda</taxon>
        <taxon>Pleocyemata</taxon>
        <taxon>Brachyura</taxon>
        <taxon>Eubrachyura</taxon>
        <taxon>Portunoidea</taxon>
        <taxon>Portunidae</taxon>
        <taxon>Portuninae</taxon>
        <taxon>Portunus</taxon>
    </lineage>
</organism>
<proteinExistence type="predicted"/>
<dbReference type="AlphaFoldDB" id="A0A5B7G5S5"/>
<protein>
    <submittedName>
        <fullName evidence="2">Uncharacterized protein</fullName>
    </submittedName>
</protein>
<gene>
    <name evidence="2" type="ORF">E2C01_049284</name>
</gene>
<sequence length="98" mass="10616">MKTYTNTVPNGSASSLWSAAPQHSTPPPPRHTLPPTHLPQAWQVDAYSYHSNAPPTPDLTSKAAWLPKPLLLAESRAPTTFLPSYPPTLHIAHASICD</sequence>
<name>A0A5B7G5S5_PORTR</name>
<feature type="region of interest" description="Disordered" evidence="1">
    <location>
        <begin position="1"/>
        <end position="37"/>
    </location>
</feature>
<dbReference type="Proteomes" id="UP000324222">
    <property type="component" value="Unassembled WGS sequence"/>
</dbReference>
<feature type="compositionally biased region" description="Polar residues" evidence="1">
    <location>
        <begin position="1"/>
        <end position="23"/>
    </location>
</feature>
<accession>A0A5B7G5S5</accession>
<evidence type="ECO:0000313" key="2">
    <source>
        <dbReference type="EMBL" id="MPC55351.1"/>
    </source>
</evidence>
<comment type="caution">
    <text evidence="2">The sequence shown here is derived from an EMBL/GenBank/DDBJ whole genome shotgun (WGS) entry which is preliminary data.</text>
</comment>